<evidence type="ECO:0000313" key="2">
    <source>
        <dbReference type="EMBL" id="QKX53627.1"/>
    </source>
</evidence>
<gene>
    <name evidence="2" type="ORF">TRUGW13939_00706</name>
</gene>
<keyword evidence="3" id="KW-1185">Reference proteome</keyword>
<dbReference type="EMBL" id="CP055898">
    <property type="protein sequence ID" value="QKX53627.1"/>
    <property type="molecule type" value="Genomic_DNA"/>
</dbReference>
<accession>A0A7H8QI18</accession>
<dbReference type="Pfam" id="PF12937">
    <property type="entry name" value="F-box-like"/>
    <property type="match status" value="1"/>
</dbReference>
<sequence length="478" mass="54812">MNLLKFPTEILILCFEPLDDISDLTTSRLVCRQLGAICGGMLWRNINVRLSTKSLKRLQYISENPEFARSVRALTFDVGLYHTDCATNLSSYSIKCINEVDYALQEAEQEWERDKTMPEEQLDAFVLNGTQLSTNWRQTAHFGETKTLMQAFQHKYRELADDQALALQECTDISKFANILRSFTNVRRVKITDKPIKTKWKFKGKDSILNGEIGKAIRSLRQDTLEYWESELHRYMDSLVFNTDTSTLTDIMGDVIASACLSTGKWIEYRGQSPPHSPVTVLGDIFTALAELSSFPTSLEVDIRRYAYVNIYKMTDKQLEYARYLPQNAKSIHVLMTHTENPVELKLVPFMLKDWEQMRKLITALGESSSKLEDLEVRIDGYLKLKGGTPFPADSKSFNIRWEKLESLCLEGVPFLKTKFEHMVKHLPVSLKKLDLNKVFLSSGSWAHATDGVIHTGVRKPPTFLETPEDKNPCDEYF</sequence>
<name>A0A7H8QI18_TALRU</name>
<dbReference type="RefSeq" id="XP_035339806.1">
    <property type="nucleotide sequence ID" value="XM_035483913.1"/>
</dbReference>
<dbReference type="AlphaFoldDB" id="A0A7H8QI18"/>
<evidence type="ECO:0000259" key="1">
    <source>
        <dbReference type="Pfam" id="PF12937"/>
    </source>
</evidence>
<dbReference type="OrthoDB" id="3759773at2759"/>
<feature type="domain" description="F-box" evidence="1">
    <location>
        <begin position="7"/>
        <end position="48"/>
    </location>
</feature>
<reference evidence="3" key="1">
    <citation type="submission" date="2020-06" db="EMBL/GenBank/DDBJ databases">
        <title>A chromosome-scale genome assembly of Talaromyces rugulosus W13939.</title>
        <authorList>
            <person name="Wang B."/>
            <person name="Guo L."/>
            <person name="Ye K."/>
            <person name="Wang L."/>
        </authorList>
    </citation>
    <scope>NUCLEOTIDE SEQUENCE [LARGE SCALE GENOMIC DNA]</scope>
    <source>
        <strain evidence="3">W13939</strain>
    </source>
</reference>
<proteinExistence type="predicted"/>
<protein>
    <recommendedName>
        <fullName evidence="1">F-box domain-containing protein</fullName>
    </recommendedName>
</protein>
<dbReference type="Proteomes" id="UP000509510">
    <property type="component" value="Chromosome I"/>
</dbReference>
<dbReference type="InterPro" id="IPR001810">
    <property type="entry name" value="F-box_dom"/>
</dbReference>
<dbReference type="GeneID" id="55988219"/>
<dbReference type="KEGG" id="trg:TRUGW13939_00706"/>
<evidence type="ECO:0000313" key="3">
    <source>
        <dbReference type="Proteomes" id="UP000509510"/>
    </source>
</evidence>
<organism evidence="2 3">
    <name type="scientific">Talaromyces rugulosus</name>
    <name type="common">Penicillium rugulosum</name>
    <dbReference type="NCBI Taxonomy" id="121627"/>
    <lineage>
        <taxon>Eukaryota</taxon>
        <taxon>Fungi</taxon>
        <taxon>Dikarya</taxon>
        <taxon>Ascomycota</taxon>
        <taxon>Pezizomycotina</taxon>
        <taxon>Eurotiomycetes</taxon>
        <taxon>Eurotiomycetidae</taxon>
        <taxon>Eurotiales</taxon>
        <taxon>Trichocomaceae</taxon>
        <taxon>Talaromyces</taxon>
        <taxon>Talaromyces sect. Islandici</taxon>
    </lineage>
</organism>